<sequence>EVLKEYQVIARKLLVRNRNASQFKIKTFAPAPIVAKWRFWYFLRQLRKFKQTTSEIVSVKRILEKTPLRLMSIGWSDCVTHNVLLLSATATRLRVTVSHSIKIVKVESVKTSKTRRVHIKQFYDSKIRFLLVQRYHHKRYRKLFSFCQPDTYY</sequence>
<name>Q16T99_AEDAE</name>
<reference evidence="1" key="1">
    <citation type="submission" date="2005-10" db="EMBL/GenBank/DDBJ databases">
        <authorList>
            <person name="Loftus B.J."/>
            <person name="Nene V.M."/>
            <person name="Hannick L.I."/>
            <person name="Bidwell S."/>
            <person name="Haas B."/>
            <person name="Amedeo P."/>
            <person name="Orvis J."/>
            <person name="Wortman J.R."/>
            <person name="White O.R."/>
            <person name="Salzberg S."/>
            <person name="Shumway M."/>
            <person name="Koo H."/>
            <person name="Zhao Y."/>
            <person name="Holmes M."/>
            <person name="Miller J."/>
            <person name="Schatz M."/>
            <person name="Pop M."/>
            <person name="Pai G."/>
            <person name="Utterback T."/>
            <person name="Rogers Y.-H."/>
            <person name="Kravitz S."/>
            <person name="Fraser C.M."/>
        </authorList>
    </citation>
    <scope>NUCLEOTIDE SEQUENCE</scope>
    <source>
        <strain evidence="1">Liverpool</strain>
    </source>
</reference>
<dbReference type="Gene3D" id="3.10.20.10">
    <property type="match status" value="2"/>
</dbReference>
<dbReference type="HOGENOM" id="CLU_080773_1_1_1"/>
<dbReference type="PANTHER" id="PTHR10052">
    <property type="entry name" value="60S RIBOSOMAL PROTEIN L18A"/>
    <property type="match status" value="1"/>
</dbReference>
<dbReference type="AlphaFoldDB" id="Q16T99"/>
<dbReference type="PhylomeDB" id="Q16T99"/>
<gene>
    <name evidence="1" type="ORF">AaeL_AAEL010335</name>
</gene>
<dbReference type="InterPro" id="IPR028877">
    <property type="entry name" value="Ribosomal_eL20"/>
</dbReference>
<evidence type="ECO:0000313" key="2">
    <source>
        <dbReference type="Proteomes" id="UP000682892"/>
    </source>
</evidence>
<dbReference type="OMA" id="GTWRENK"/>
<organism evidence="1 2">
    <name type="scientific">Aedes aegypti</name>
    <name type="common">Yellowfever mosquito</name>
    <name type="synonym">Culex aegypti</name>
    <dbReference type="NCBI Taxonomy" id="7159"/>
    <lineage>
        <taxon>Eukaryota</taxon>
        <taxon>Metazoa</taxon>
        <taxon>Ecdysozoa</taxon>
        <taxon>Arthropoda</taxon>
        <taxon>Hexapoda</taxon>
        <taxon>Insecta</taxon>
        <taxon>Pterygota</taxon>
        <taxon>Neoptera</taxon>
        <taxon>Endopterygota</taxon>
        <taxon>Diptera</taxon>
        <taxon>Nematocera</taxon>
        <taxon>Culicoidea</taxon>
        <taxon>Culicidae</taxon>
        <taxon>Culicinae</taxon>
        <taxon>Aedini</taxon>
        <taxon>Aedes</taxon>
        <taxon>Stegomyia</taxon>
    </lineage>
</organism>
<dbReference type="PaxDb" id="7159-AAEL010335-PA"/>
<dbReference type="STRING" id="7159.Q16T99"/>
<reference evidence="1" key="3">
    <citation type="submission" date="2012-09" db="EMBL/GenBank/DDBJ databases">
        <authorList>
            <consortium name="VectorBase"/>
        </authorList>
    </citation>
    <scope>NUCLEOTIDE SEQUENCE</scope>
    <source>
        <strain evidence="1">Liverpool</strain>
    </source>
</reference>
<accession>Q16T99</accession>
<dbReference type="EMBL" id="CH477657">
    <property type="protein sequence ID" value="EAT37690.1"/>
    <property type="molecule type" value="Genomic_DNA"/>
</dbReference>
<dbReference type="GO" id="GO:0003735">
    <property type="term" value="F:structural constituent of ribosome"/>
    <property type="evidence" value="ECO:0007669"/>
    <property type="project" value="InterPro"/>
</dbReference>
<proteinExistence type="inferred from homology"/>
<dbReference type="HAMAP" id="MF_00273">
    <property type="entry name" value="Ribosomal_eL20"/>
    <property type="match status" value="1"/>
</dbReference>
<dbReference type="Proteomes" id="UP000682892">
    <property type="component" value="Unassembled WGS sequence"/>
</dbReference>
<dbReference type="GO" id="GO:0006412">
    <property type="term" value="P:translation"/>
    <property type="evidence" value="ECO:0007669"/>
    <property type="project" value="InterPro"/>
</dbReference>
<evidence type="ECO:0000313" key="1">
    <source>
        <dbReference type="EMBL" id="EAT37690.1"/>
    </source>
</evidence>
<reference evidence="1" key="2">
    <citation type="journal article" date="2007" name="Science">
        <title>Genome sequence of Aedes aegypti, a major arbovirus vector.</title>
        <authorList>
            <person name="Nene V."/>
            <person name="Wortman J.R."/>
            <person name="Lawson D."/>
            <person name="Haas B."/>
            <person name="Kodira C."/>
            <person name="Tu Z.J."/>
            <person name="Loftus B."/>
            <person name="Xi Z."/>
            <person name="Megy K."/>
            <person name="Grabherr M."/>
            <person name="Ren Q."/>
            <person name="Zdobnov E.M."/>
            <person name="Lobo N.F."/>
            <person name="Campbell K.S."/>
            <person name="Brown S.E."/>
            <person name="Bonaldo M.F."/>
            <person name="Zhu J."/>
            <person name="Sinkins S.P."/>
            <person name="Hogenkamp D.G."/>
            <person name="Amedeo P."/>
            <person name="Arensburger P."/>
            <person name="Atkinson P.W."/>
            <person name="Bidwell S."/>
            <person name="Biedler J."/>
            <person name="Birney E."/>
            <person name="Bruggner R.V."/>
            <person name="Costas J."/>
            <person name="Coy M.R."/>
            <person name="Crabtree J."/>
            <person name="Crawford M."/>
            <person name="Debruyn B."/>
            <person name="Decaprio D."/>
            <person name="Eiglmeier K."/>
            <person name="Eisenstadt E."/>
            <person name="El-Dorry H."/>
            <person name="Gelbart W.M."/>
            <person name="Gomes S.L."/>
            <person name="Hammond M."/>
            <person name="Hannick L.I."/>
            <person name="Hogan J.R."/>
            <person name="Holmes M.H."/>
            <person name="Jaffe D."/>
            <person name="Johnston J.S."/>
            <person name="Kennedy R.C."/>
            <person name="Koo H."/>
            <person name="Kravitz S."/>
            <person name="Kriventseva E.V."/>
            <person name="Kulp D."/>
            <person name="Labutti K."/>
            <person name="Lee E."/>
            <person name="Li S."/>
            <person name="Lovin D.D."/>
            <person name="Mao C."/>
            <person name="Mauceli E."/>
            <person name="Menck C.F."/>
            <person name="Miller J.R."/>
            <person name="Montgomery P."/>
            <person name="Mori A."/>
            <person name="Nascimento A.L."/>
            <person name="Naveira H.F."/>
            <person name="Nusbaum C."/>
            <person name="O'leary S."/>
            <person name="Orvis J."/>
            <person name="Pertea M."/>
            <person name="Quesneville H."/>
            <person name="Reidenbach K.R."/>
            <person name="Rogers Y.H."/>
            <person name="Roth C.W."/>
            <person name="Schneider J.R."/>
            <person name="Schatz M."/>
            <person name="Shumway M."/>
            <person name="Stanke M."/>
            <person name="Stinson E.O."/>
            <person name="Tubio J.M."/>
            <person name="Vanzee J.P."/>
            <person name="Verjovski-Almeida S."/>
            <person name="Werner D."/>
            <person name="White O."/>
            <person name="Wyder S."/>
            <person name="Zeng Q."/>
            <person name="Zhao Q."/>
            <person name="Zhao Y."/>
            <person name="Hill C.A."/>
            <person name="Raikhel A.S."/>
            <person name="Soares M.B."/>
            <person name="Knudson D.L."/>
            <person name="Lee N.H."/>
            <person name="Galagan J."/>
            <person name="Salzberg S.L."/>
            <person name="Paulsen I.T."/>
            <person name="Dimopoulos G."/>
            <person name="Collins F.H."/>
            <person name="Birren B."/>
            <person name="Fraser-Liggett C.M."/>
            <person name="Severson D.W."/>
        </authorList>
    </citation>
    <scope>NUCLEOTIDE SEQUENCE [LARGE SCALE GENOMIC DNA]</scope>
    <source>
        <strain evidence="1">Liverpool</strain>
    </source>
</reference>
<dbReference type="VEuPathDB" id="VectorBase:AAEL006785"/>
<protein>
    <submittedName>
        <fullName evidence="1">AAEL010335-PA</fullName>
    </submittedName>
</protein>
<dbReference type="GO" id="GO:0005840">
    <property type="term" value="C:ribosome"/>
    <property type="evidence" value="ECO:0007669"/>
    <property type="project" value="InterPro"/>
</dbReference>
<feature type="non-terminal residue" evidence="1">
    <location>
        <position position="1"/>
    </location>
</feature>
<dbReference type="InterPro" id="IPR021138">
    <property type="entry name" value="Ribosomal_eL20_eukaryotes"/>
</dbReference>
<dbReference type="eggNOG" id="KOG0829">
    <property type="taxonomic scope" value="Eukaryota"/>
</dbReference>